<dbReference type="SUPFAM" id="SSF52129">
    <property type="entry name" value="Caspase-like"/>
    <property type="match status" value="1"/>
</dbReference>
<comment type="similarity">
    <text evidence="1 2">Belongs to the peptidase C14A family.</text>
</comment>
<dbReference type="VEuPathDB" id="VectorBase:LDEU000106"/>
<dbReference type="InterPro" id="IPR002138">
    <property type="entry name" value="Pept_C14_p10"/>
</dbReference>
<dbReference type="InterPro" id="IPR029030">
    <property type="entry name" value="Caspase-like_dom_sf"/>
</dbReference>
<evidence type="ECO:0000256" key="2">
    <source>
        <dbReference type="RuleBase" id="RU003971"/>
    </source>
</evidence>
<dbReference type="STRING" id="299467.A0A443SWQ6"/>
<dbReference type="Proteomes" id="UP000288716">
    <property type="component" value="Unassembled WGS sequence"/>
</dbReference>
<dbReference type="PANTHER" id="PTHR22576:SF41">
    <property type="entry name" value="CASPASE 14, APOPTOSIS-RELATED CYSTEINE PEPTIDASE"/>
    <property type="match status" value="1"/>
</dbReference>
<feature type="domain" description="Caspase family p10" evidence="3">
    <location>
        <begin position="161"/>
        <end position="248"/>
    </location>
</feature>
<keyword evidence="6" id="KW-1185">Reference proteome</keyword>
<dbReference type="GO" id="GO:0006508">
    <property type="term" value="P:proteolysis"/>
    <property type="evidence" value="ECO:0007669"/>
    <property type="project" value="InterPro"/>
</dbReference>
<dbReference type="PROSITE" id="PS50207">
    <property type="entry name" value="CASPASE_P10"/>
    <property type="match status" value="1"/>
</dbReference>
<dbReference type="EMBL" id="NCKV01000024">
    <property type="protein sequence ID" value="RWS31934.1"/>
    <property type="molecule type" value="Genomic_DNA"/>
</dbReference>
<dbReference type="InterPro" id="IPR001309">
    <property type="entry name" value="Pept_C14_p20"/>
</dbReference>
<accession>A0A443SWQ6</accession>
<dbReference type="AlphaFoldDB" id="A0A443SWQ6"/>
<feature type="domain" description="Caspase family p20" evidence="4">
    <location>
        <begin position="5"/>
        <end position="130"/>
    </location>
</feature>
<evidence type="ECO:0000259" key="4">
    <source>
        <dbReference type="PROSITE" id="PS50208"/>
    </source>
</evidence>
<dbReference type="InterPro" id="IPR052039">
    <property type="entry name" value="Caspase-related_regulators"/>
</dbReference>
<evidence type="ECO:0000259" key="3">
    <source>
        <dbReference type="PROSITE" id="PS50207"/>
    </source>
</evidence>
<dbReference type="GO" id="GO:0004197">
    <property type="term" value="F:cysteine-type endopeptidase activity"/>
    <property type="evidence" value="ECO:0007669"/>
    <property type="project" value="InterPro"/>
</dbReference>
<evidence type="ECO:0000313" key="6">
    <source>
        <dbReference type="Proteomes" id="UP000288716"/>
    </source>
</evidence>
<dbReference type="InterPro" id="IPR011600">
    <property type="entry name" value="Pept_C14_caspase"/>
</dbReference>
<dbReference type="Pfam" id="PF00656">
    <property type="entry name" value="Peptidase_C14"/>
    <property type="match status" value="1"/>
</dbReference>
<dbReference type="PANTHER" id="PTHR22576">
    <property type="entry name" value="MUCOSA ASSOCIATED LYMPHOID TISSUE LYMPHOMA TRANSLOCATION PROTEIN 1/PARACASPASE"/>
    <property type="match status" value="1"/>
</dbReference>
<dbReference type="Gene3D" id="3.40.50.1460">
    <property type="match status" value="1"/>
</dbReference>
<dbReference type="OrthoDB" id="6044770at2759"/>
<protein>
    <submittedName>
        <fullName evidence="5">Cell death protein 3-like protein</fullName>
    </submittedName>
</protein>
<dbReference type="SMART" id="SM00115">
    <property type="entry name" value="CASc"/>
    <property type="match status" value="1"/>
</dbReference>
<name>A0A443SWQ6_9ACAR</name>
<evidence type="ECO:0000256" key="1">
    <source>
        <dbReference type="ARBA" id="ARBA00010134"/>
    </source>
</evidence>
<dbReference type="PRINTS" id="PR00376">
    <property type="entry name" value="IL1BCENZYME"/>
</dbReference>
<organism evidence="5 6">
    <name type="scientific">Leptotrombidium deliense</name>
    <dbReference type="NCBI Taxonomy" id="299467"/>
    <lineage>
        <taxon>Eukaryota</taxon>
        <taxon>Metazoa</taxon>
        <taxon>Ecdysozoa</taxon>
        <taxon>Arthropoda</taxon>
        <taxon>Chelicerata</taxon>
        <taxon>Arachnida</taxon>
        <taxon>Acari</taxon>
        <taxon>Acariformes</taxon>
        <taxon>Trombidiformes</taxon>
        <taxon>Prostigmata</taxon>
        <taxon>Anystina</taxon>
        <taxon>Parasitengona</taxon>
        <taxon>Trombiculoidea</taxon>
        <taxon>Trombiculidae</taxon>
        <taxon>Leptotrombidium</taxon>
    </lineage>
</organism>
<comment type="caution">
    <text evidence="5">The sequence shown here is derived from an EMBL/GenBank/DDBJ whole genome shotgun (WGS) entry which is preliminary data.</text>
</comment>
<proteinExistence type="inferred from homology"/>
<dbReference type="PROSITE" id="PS50208">
    <property type="entry name" value="CASPASE_P20"/>
    <property type="match status" value="1"/>
</dbReference>
<dbReference type="InterPro" id="IPR015917">
    <property type="entry name" value="Pept_C14A"/>
</dbReference>
<gene>
    <name evidence="5" type="ORF">B4U80_00198</name>
</gene>
<sequence>MTANPRGYCLLINNVDFEKDHHKQRLHSSDDANKLQETFQWLGFIVKREDNLTAEQMVAFLRKYAKSKDELKSHDAIVVIILTHGYDSDHLFGVDGNMIKTPDILTFFNNKNCEPLRSKPKIFLIEGCRGVFYQKNQTDGRRSSIQIGDIRKLPQRVTGLRIPKEPTFQDMLISYSTAPECDSNYEFDGAWYCTELCDRLKADASSKHIQEILDDVYVSVYKKETPEGYHQYPCYENRGFVKKLYFNPEYYI</sequence>
<evidence type="ECO:0000313" key="5">
    <source>
        <dbReference type="EMBL" id="RWS31934.1"/>
    </source>
</evidence>
<reference evidence="5 6" key="1">
    <citation type="journal article" date="2018" name="Gigascience">
        <title>Genomes of trombidid mites reveal novel predicted allergens and laterally-transferred genes associated with secondary metabolism.</title>
        <authorList>
            <person name="Dong X."/>
            <person name="Chaisiri K."/>
            <person name="Xia D."/>
            <person name="Armstrong S.D."/>
            <person name="Fang Y."/>
            <person name="Donnelly M.J."/>
            <person name="Kadowaki T."/>
            <person name="McGarry J.W."/>
            <person name="Darby A.C."/>
            <person name="Makepeace B.L."/>
        </authorList>
    </citation>
    <scope>NUCLEOTIDE SEQUENCE [LARGE SCALE GENOMIC DNA]</scope>
    <source>
        <strain evidence="5">UoL-UT</strain>
    </source>
</reference>